<evidence type="ECO:0000313" key="3">
    <source>
        <dbReference type="EMBL" id="RCN29144.1"/>
    </source>
</evidence>
<feature type="region of interest" description="Disordered" evidence="2">
    <location>
        <begin position="72"/>
        <end position="107"/>
    </location>
</feature>
<feature type="region of interest" description="Disordered" evidence="2">
    <location>
        <begin position="17"/>
        <end position="56"/>
    </location>
</feature>
<dbReference type="InterPro" id="IPR014347">
    <property type="entry name" value="Tautomerase/MIF_sf"/>
</dbReference>
<dbReference type="InterPro" id="IPR001398">
    <property type="entry name" value="Macrophage_inhib_fac"/>
</dbReference>
<comment type="similarity">
    <text evidence="1">Belongs to the MIF family.</text>
</comment>
<keyword evidence="4" id="KW-1185">Reference proteome</keyword>
<sequence>MQITERFSRLLHELPDVRHGAEDPDGVDVHQKHQNPHRVRRKRSNRRRIRRREHGRYADKARFGCVRGGVAGVESAGSARQKAEGRPPPCRSRRSRRSVVSSPRTAPCPHPCCYPSAPHPAARTTAQPARFRMPVFQLHTNVAQNKVTPDLLKQISELVARILHKPESVRASSAF</sequence>
<dbReference type="SUPFAM" id="SSF55331">
    <property type="entry name" value="Tautomerase/MIF"/>
    <property type="match status" value="1"/>
</dbReference>
<dbReference type="Pfam" id="PF01187">
    <property type="entry name" value="MIF"/>
    <property type="match status" value="1"/>
</dbReference>
<gene>
    <name evidence="3" type="ORF">ANCCAN_25102</name>
</gene>
<accession>A0A368FAF1</accession>
<name>A0A368FAF1_ANCCA</name>
<dbReference type="Proteomes" id="UP000252519">
    <property type="component" value="Unassembled WGS sequence"/>
</dbReference>
<dbReference type="EMBL" id="JOJR01002106">
    <property type="protein sequence ID" value="RCN29144.1"/>
    <property type="molecule type" value="Genomic_DNA"/>
</dbReference>
<feature type="compositionally biased region" description="Basic and acidic residues" evidence="2">
    <location>
        <begin position="17"/>
        <end position="31"/>
    </location>
</feature>
<evidence type="ECO:0000256" key="1">
    <source>
        <dbReference type="ARBA" id="ARBA00005851"/>
    </source>
</evidence>
<comment type="caution">
    <text evidence="3">The sequence shown here is derived from an EMBL/GenBank/DDBJ whole genome shotgun (WGS) entry which is preliminary data.</text>
</comment>
<feature type="compositionally biased region" description="Basic residues" evidence="2">
    <location>
        <begin position="32"/>
        <end position="54"/>
    </location>
</feature>
<organism evidence="3 4">
    <name type="scientific">Ancylostoma caninum</name>
    <name type="common">Dog hookworm</name>
    <dbReference type="NCBI Taxonomy" id="29170"/>
    <lineage>
        <taxon>Eukaryota</taxon>
        <taxon>Metazoa</taxon>
        <taxon>Ecdysozoa</taxon>
        <taxon>Nematoda</taxon>
        <taxon>Chromadorea</taxon>
        <taxon>Rhabditida</taxon>
        <taxon>Rhabditina</taxon>
        <taxon>Rhabditomorpha</taxon>
        <taxon>Strongyloidea</taxon>
        <taxon>Ancylostomatidae</taxon>
        <taxon>Ancylostomatinae</taxon>
        <taxon>Ancylostoma</taxon>
    </lineage>
</organism>
<protein>
    <submittedName>
        <fullName evidence="3">Uncharacterized protein</fullName>
    </submittedName>
</protein>
<evidence type="ECO:0000256" key="2">
    <source>
        <dbReference type="SAM" id="MobiDB-lite"/>
    </source>
</evidence>
<dbReference type="AlphaFoldDB" id="A0A368FAF1"/>
<evidence type="ECO:0000313" key="4">
    <source>
        <dbReference type="Proteomes" id="UP000252519"/>
    </source>
</evidence>
<reference evidence="3 4" key="1">
    <citation type="submission" date="2014-10" db="EMBL/GenBank/DDBJ databases">
        <title>Draft genome of the hookworm Ancylostoma caninum.</title>
        <authorList>
            <person name="Mitreva M."/>
        </authorList>
    </citation>
    <scope>NUCLEOTIDE SEQUENCE [LARGE SCALE GENOMIC DNA]</scope>
    <source>
        <strain evidence="3 4">Baltimore</strain>
    </source>
</reference>
<proteinExistence type="inferred from homology"/>
<dbReference type="Gene3D" id="3.30.429.10">
    <property type="entry name" value="Macrophage Migration Inhibitory Factor"/>
    <property type="match status" value="1"/>
</dbReference>
<dbReference type="STRING" id="29170.A0A368FAF1"/>
<dbReference type="OrthoDB" id="255819at2759"/>